<name>A0ABV7IYF1_9RHOB</name>
<accession>A0ABV7IYF1</accession>
<gene>
    <name evidence="2" type="ORF">ACFOGH_02740</name>
</gene>
<organism evidence="2 3">
    <name type="scientific">Cypionkella sinensis</name>
    <dbReference type="NCBI Taxonomy" id="1756043"/>
    <lineage>
        <taxon>Bacteria</taxon>
        <taxon>Pseudomonadati</taxon>
        <taxon>Pseudomonadota</taxon>
        <taxon>Alphaproteobacteria</taxon>
        <taxon>Rhodobacterales</taxon>
        <taxon>Paracoccaceae</taxon>
        <taxon>Cypionkella</taxon>
    </lineage>
</organism>
<proteinExistence type="predicted"/>
<keyword evidence="3" id="KW-1185">Reference proteome</keyword>
<dbReference type="EMBL" id="JBHRTO010000001">
    <property type="protein sequence ID" value="MFC3179894.1"/>
    <property type="molecule type" value="Genomic_DNA"/>
</dbReference>
<evidence type="ECO:0000313" key="3">
    <source>
        <dbReference type="Proteomes" id="UP001595547"/>
    </source>
</evidence>
<evidence type="ECO:0000256" key="1">
    <source>
        <dbReference type="SAM" id="Phobius"/>
    </source>
</evidence>
<reference evidence="3" key="1">
    <citation type="journal article" date="2019" name="Int. J. Syst. Evol. Microbiol.">
        <title>The Global Catalogue of Microorganisms (GCM) 10K type strain sequencing project: providing services to taxonomists for standard genome sequencing and annotation.</title>
        <authorList>
            <consortium name="The Broad Institute Genomics Platform"/>
            <consortium name="The Broad Institute Genome Sequencing Center for Infectious Disease"/>
            <person name="Wu L."/>
            <person name="Ma J."/>
        </authorList>
    </citation>
    <scope>NUCLEOTIDE SEQUENCE [LARGE SCALE GENOMIC DNA]</scope>
    <source>
        <strain evidence="3">KCTC 52039</strain>
    </source>
</reference>
<evidence type="ECO:0000313" key="2">
    <source>
        <dbReference type="EMBL" id="MFC3179894.1"/>
    </source>
</evidence>
<dbReference type="RefSeq" id="WP_380071513.1">
    <property type="nucleotide sequence ID" value="NZ_JBHRTO010000001.1"/>
</dbReference>
<protein>
    <submittedName>
        <fullName evidence="2">Uncharacterized protein</fullName>
    </submittedName>
</protein>
<feature type="transmembrane region" description="Helical" evidence="1">
    <location>
        <begin position="106"/>
        <end position="127"/>
    </location>
</feature>
<feature type="transmembrane region" description="Helical" evidence="1">
    <location>
        <begin position="20"/>
        <end position="40"/>
    </location>
</feature>
<keyword evidence="1" id="KW-0812">Transmembrane</keyword>
<sequence>MIDLLGLGAQLIALTQRPLVAVAIATLPAAIAVAGIASLNARSDDRILAWVQVITSIALTLWMLAPWHPTDADLLGMNRSMTLFTFGYVLQDWLREAWRSGLHPRWAHLLVILSGILVLAAFAYSALSA</sequence>
<comment type="caution">
    <text evidence="2">The sequence shown here is derived from an EMBL/GenBank/DDBJ whole genome shotgun (WGS) entry which is preliminary data.</text>
</comment>
<feature type="transmembrane region" description="Helical" evidence="1">
    <location>
        <begin position="47"/>
        <end position="65"/>
    </location>
</feature>
<keyword evidence="1" id="KW-1133">Transmembrane helix</keyword>
<keyword evidence="1" id="KW-0472">Membrane</keyword>
<dbReference type="Proteomes" id="UP001595547">
    <property type="component" value="Unassembled WGS sequence"/>
</dbReference>